<organism evidence="3 4">
    <name type="scientific">Effrenium voratum</name>
    <dbReference type="NCBI Taxonomy" id="2562239"/>
    <lineage>
        <taxon>Eukaryota</taxon>
        <taxon>Sar</taxon>
        <taxon>Alveolata</taxon>
        <taxon>Dinophyceae</taxon>
        <taxon>Suessiales</taxon>
        <taxon>Symbiodiniaceae</taxon>
        <taxon>Effrenium</taxon>
    </lineage>
</organism>
<evidence type="ECO:0000256" key="2">
    <source>
        <dbReference type="ARBA" id="ARBA00022737"/>
    </source>
</evidence>
<dbReference type="PANTHER" id="PTHR45632:SF3">
    <property type="entry name" value="KELCH-LIKE PROTEIN 32"/>
    <property type="match status" value="1"/>
</dbReference>
<reference evidence="3" key="1">
    <citation type="submission" date="2023-08" db="EMBL/GenBank/DDBJ databases">
        <authorList>
            <person name="Chen Y."/>
            <person name="Shah S."/>
            <person name="Dougan E. K."/>
            <person name="Thang M."/>
            <person name="Chan C."/>
        </authorList>
    </citation>
    <scope>NUCLEOTIDE SEQUENCE</scope>
</reference>
<name>A0AA36MFX3_9DINO</name>
<dbReference type="Proteomes" id="UP001178507">
    <property type="component" value="Unassembled WGS sequence"/>
</dbReference>
<dbReference type="EMBL" id="CAUJNA010000009">
    <property type="protein sequence ID" value="CAJ1370334.1"/>
    <property type="molecule type" value="Genomic_DNA"/>
</dbReference>
<accession>A0AA36MFX3</accession>
<feature type="non-terminal residue" evidence="3">
    <location>
        <position position="154"/>
    </location>
</feature>
<dbReference type="Gene3D" id="2.120.10.80">
    <property type="entry name" value="Kelch-type beta propeller"/>
    <property type="match status" value="1"/>
</dbReference>
<keyword evidence="1" id="KW-0880">Kelch repeat</keyword>
<dbReference type="Pfam" id="PF01344">
    <property type="entry name" value="Kelch_1"/>
    <property type="match status" value="1"/>
</dbReference>
<evidence type="ECO:0000256" key="1">
    <source>
        <dbReference type="ARBA" id="ARBA00022441"/>
    </source>
</evidence>
<dbReference type="SUPFAM" id="SSF117281">
    <property type="entry name" value="Kelch motif"/>
    <property type="match status" value="1"/>
</dbReference>
<proteinExistence type="predicted"/>
<dbReference type="InterPro" id="IPR006652">
    <property type="entry name" value="Kelch_1"/>
</dbReference>
<comment type="caution">
    <text evidence="3">The sequence shown here is derived from an EMBL/GenBank/DDBJ whole genome shotgun (WGS) entry which is preliminary data.</text>
</comment>
<evidence type="ECO:0000313" key="4">
    <source>
        <dbReference type="Proteomes" id="UP001178507"/>
    </source>
</evidence>
<evidence type="ECO:0000313" key="3">
    <source>
        <dbReference type="EMBL" id="CAJ1370334.1"/>
    </source>
</evidence>
<dbReference type="InterPro" id="IPR015915">
    <property type="entry name" value="Kelch-typ_b-propeller"/>
</dbReference>
<gene>
    <name evidence="3" type="ORF">EVOR1521_LOCUS923</name>
</gene>
<dbReference type="SMART" id="SM00612">
    <property type="entry name" value="Kelch"/>
    <property type="match status" value="3"/>
</dbReference>
<sequence>VPRSSAAATAFGGQLWVLGGTSGSRLRSVERYDPRAGKWELRADMIEVRSTAQACCCLDRLYAYGGTDQNQRVHSSLEGYNPEAGGSWIFRKSMQLPRMDFGSCVLSDSIMVGGGQHGEVLASTEFYRPELDDWQLGPPMLSPRYGHKLLLVNL</sequence>
<keyword evidence="2" id="KW-0677">Repeat</keyword>
<dbReference type="AlphaFoldDB" id="A0AA36MFX3"/>
<protein>
    <submittedName>
        <fullName evidence="3">Uncharacterized protein</fullName>
    </submittedName>
</protein>
<keyword evidence="4" id="KW-1185">Reference proteome</keyword>
<dbReference type="PANTHER" id="PTHR45632">
    <property type="entry name" value="LD33804P"/>
    <property type="match status" value="1"/>
</dbReference>